<evidence type="ECO:0000256" key="3">
    <source>
        <dbReference type="ARBA" id="ARBA00022840"/>
    </source>
</evidence>
<accession>E1R877</accession>
<dbReference type="PANTHER" id="PTHR42734">
    <property type="entry name" value="METAL TRANSPORT SYSTEM ATP-BINDING PROTEIN TM_0124-RELATED"/>
    <property type="match status" value="1"/>
</dbReference>
<dbReference type="HOGENOM" id="CLU_000604_1_11_12"/>
<dbReference type="PANTHER" id="PTHR42734:SF19">
    <property type="entry name" value="IRON COMPOUNDS ABC TRANSPORTER, ATP-BINDING PROTEIN"/>
    <property type="match status" value="1"/>
</dbReference>
<dbReference type="RefSeq" id="WP_013256391.1">
    <property type="nucleotide sequence ID" value="NC_014364.1"/>
</dbReference>
<dbReference type="SMART" id="SM00382">
    <property type="entry name" value="AAA"/>
    <property type="match status" value="1"/>
</dbReference>
<dbReference type="GO" id="GO:0005524">
    <property type="term" value="F:ATP binding"/>
    <property type="evidence" value="ECO:0007669"/>
    <property type="project" value="UniProtKB-KW"/>
</dbReference>
<keyword evidence="3" id="KW-0067">ATP-binding</keyword>
<feature type="domain" description="ABC transporter" evidence="4">
    <location>
        <begin position="2"/>
        <end position="236"/>
    </location>
</feature>
<dbReference type="PROSITE" id="PS00211">
    <property type="entry name" value="ABC_TRANSPORTER_1"/>
    <property type="match status" value="1"/>
</dbReference>
<dbReference type="InterPro" id="IPR017871">
    <property type="entry name" value="ABC_transporter-like_CS"/>
</dbReference>
<dbReference type="GO" id="GO:0016887">
    <property type="term" value="F:ATP hydrolysis activity"/>
    <property type="evidence" value="ECO:0007669"/>
    <property type="project" value="InterPro"/>
</dbReference>
<dbReference type="InterPro" id="IPR050153">
    <property type="entry name" value="Metal_Ion_Import_ABC"/>
</dbReference>
<dbReference type="PROSITE" id="PS50893">
    <property type="entry name" value="ABC_TRANSPORTER_2"/>
    <property type="match status" value="1"/>
</dbReference>
<dbReference type="KEGG" id="ssm:Spirs_3846"/>
<dbReference type="InterPro" id="IPR003593">
    <property type="entry name" value="AAA+_ATPase"/>
</dbReference>
<dbReference type="InterPro" id="IPR027417">
    <property type="entry name" value="P-loop_NTPase"/>
</dbReference>
<dbReference type="STRING" id="573413.Spirs_3846"/>
<reference evidence="5 6" key="1">
    <citation type="journal article" date="2010" name="Stand. Genomic Sci.">
        <title>Complete genome sequence of Spirochaeta smaragdinae type strain (SEBR 4228).</title>
        <authorList>
            <person name="Mavromatis K."/>
            <person name="Yasawong M."/>
            <person name="Chertkov O."/>
            <person name="Lapidus A."/>
            <person name="Lucas S."/>
            <person name="Nolan M."/>
            <person name="Del Rio T.G."/>
            <person name="Tice H."/>
            <person name="Cheng J.F."/>
            <person name="Pitluck S."/>
            <person name="Liolios K."/>
            <person name="Ivanova N."/>
            <person name="Tapia R."/>
            <person name="Han C."/>
            <person name="Bruce D."/>
            <person name="Goodwin L."/>
            <person name="Pati A."/>
            <person name="Chen A."/>
            <person name="Palaniappan K."/>
            <person name="Land M."/>
            <person name="Hauser L."/>
            <person name="Chang Y.J."/>
            <person name="Jeffries C.D."/>
            <person name="Detter J.C."/>
            <person name="Rohde M."/>
            <person name="Brambilla E."/>
            <person name="Spring S."/>
            <person name="Goker M."/>
            <person name="Sikorski J."/>
            <person name="Woyke T."/>
            <person name="Bristow J."/>
            <person name="Eisen J.A."/>
            <person name="Markowitz V."/>
            <person name="Hugenholtz P."/>
            <person name="Klenk H.P."/>
            <person name="Kyrpides N.C."/>
        </authorList>
    </citation>
    <scope>NUCLEOTIDE SEQUENCE [LARGE SCALE GENOMIC DNA]</scope>
    <source>
        <strain evidence="6">DSM 11293 / JCM 15392 / SEBR 4228</strain>
    </source>
</reference>
<evidence type="ECO:0000313" key="6">
    <source>
        <dbReference type="Proteomes" id="UP000002318"/>
    </source>
</evidence>
<keyword evidence="2" id="KW-0547">Nucleotide-binding</keyword>
<evidence type="ECO:0000259" key="4">
    <source>
        <dbReference type="PROSITE" id="PS50893"/>
    </source>
</evidence>
<dbReference type="EMBL" id="CP002116">
    <property type="protein sequence ID" value="ADK82932.1"/>
    <property type="molecule type" value="Genomic_DNA"/>
</dbReference>
<evidence type="ECO:0000256" key="1">
    <source>
        <dbReference type="ARBA" id="ARBA00022448"/>
    </source>
</evidence>
<dbReference type="AlphaFoldDB" id="E1R877"/>
<dbReference type="eggNOG" id="COG1120">
    <property type="taxonomic scope" value="Bacteria"/>
</dbReference>
<protein>
    <submittedName>
        <fullName evidence="5">ABC transporter related protein</fullName>
    </submittedName>
</protein>
<sequence length="251" mass="27499">MLKAAEIEFSYDTTPLFSKVSFHVEKGRLCGLFGPNGSGKTTLFKCCLGLLKAKGNITIAGREHSKISTAAMAKLVAYVPQDHSSPFPFLVREVVLMGRAPHFGGVFGITKEDRERTEEAMARLGLSKIADKPYTNISGGQRQLVLIARALAQDTPLIMLDEPTSSLDFKNQIMIWKILREIVESGKTVFACAHDPNHVSWFCDHVLVMGRGGLMAKGDPSSILDEPLLTRLYGEICGIGTISGLRMVYPK</sequence>
<dbReference type="Proteomes" id="UP000002318">
    <property type="component" value="Chromosome"/>
</dbReference>
<gene>
    <name evidence="5" type="ordered locus">Spirs_3846</name>
</gene>
<dbReference type="Gene3D" id="3.40.50.300">
    <property type="entry name" value="P-loop containing nucleotide triphosphate hydrolases"/>
    <property type="match status" value="1"/>
</dbReference>
<organism evidence="5 6">
    <name type="scientific">Sediminispirochaeta smaragdinae (strain DSM 11293 / JCM 15392 / SEBR 4228)</name>
    <name type="common">Spirochaeta smaragdinae</name>
    <dbReference type="NCBI Taxonomy" id="573413"/>
    <lineage>
        <taxon>Bacteria</taxon>
        <taxon>Pseudomonadati</taxon>
        <taxon>Spirochaetota</taxon>
        <taxon>Spirochaetia</taxon>
        <taxon>Spirochaetales</taxon>
        <taxon>Spirochaetaceae</taxon>
        <taxon>Sediminispirochaeta</taxon>
    </lineage>
</organism>
<dbReference type="InterPro" id="IPR003439">
    <property type="entry name" value="ABC_transporter-like_ATP-bd"/>
</dbReference>
<evidence type="ECO:0000313" key="5">
    <source>
        <dbReference type="EMBL" id="ADK82932.1"/>
    </source>
</evidence>
<name>E1R877_SEDSS</name>
<dbReference type="OrthoDB" id="9799337at2"/>
<dbReference type="SUPFAM" id="SSF52540">
    <property type="entry name" value="P-loop containing nucleoside triphosphate hydrolases"/>
    <property type="match status" value="1"/>
</dbReference>
<keyword evidence="1" id="KW-0813">Transport</keyword>
<dbReference type="Pfam" id="PF00005">
    <property type="entry name" value="ABC_tran"/>
    <property type="match status" value="1"/>
</dbReference>
<dbReference type="FunFam" id="3.40.50.300:FF:000134">
    <property type="entry name" value="Iron-enterobactin ABC transporter ATP-binding protein"/>
    <property type="match status" value="1"/>
</dbReference>
<keyword evidence="6" id="KW-1185">Reference proteome</keyword>
<evidence type="ECO:0000256" key="2">
    <source>
        <dbReference type="ARBA" id="ARBA00022741"/>
    </source>
</evidence>
<proteinExistence type="predicted"/>